<proteinExistence type="predicted"/>
<sequence length="357" mass="38650">MANATQKALHSLVSTTKEPNMKESIHTAQPSMDGNFPSKQSAWQQFARGKPKDVLRLVKDAPVPRPAADEVLVKVVPENDFAGVIVDPNGHEEWKVGQEVIGSYVEIFDKLRKGQGVLAEYANISTKFLIPKPPNVSFAEAAGLPIVGMTAYEGMITRGMLTAGQRVFVNGGSSSVGAMAIQIAKQQGATVVTSCSAGKTDFVKGLGADMVLDYQASPLPSQLAKLEPFDLIMDCIGTIPVYRNCAKYLKPNRPYIAVGIDLHGLSTLQIMKTFLAVAASVTLPTFLGGVPRKFGVFTMKYDGEALKKMADAIDQGILHVPIDSEYGWEKEDVMKAYDLQMSARAKGKIIIDMQRKA</sequence>
<protein>
    <submittedName>
        <fullName evidence="1">Uncharacterized protein</fullName>
    </submittedName>
</protein>
<dbReference type="EMBL" id="JASBWV010000026">
    <property type="protein sequence ID" value="KAJ9118893.1"/>
    <property type="molecule type" value="Genomic_DNA"/>
</dbReference>
<name>A0ACC2X599_9TREE</name>
<evidence type="ECO:0000313" key="1">
    <source>
        <dbReference type="EMBL" id="KAJ9118893.1"/>
    </source>
</evidence>
<reference evidence="1" key="1">
    <citation type="submission" date="2023-04" db="EMBL/GenBank/DDBJ databases">
        <title>Draft Genome sequencing of Naganishia species isolated from polar environments using Oxford Nanopore Technology.</title>
        <authorList>
            <person name="Leo P."/>
            <person name="Venkateswaran K."/>
        </authorList>
    </citation>
    <scope>NUCLEOTIDE SEQUENCE</scope>
    <source>
        <strain evidence="1">DBVPG 5303</strain>
    </source>
</reference>
<dbReference type="Proteomes" id="UP001234202">
    <property type="component" value="Unassembled WGS sequence"/>
</dbReference>
<evidence type="ECO:0000313" key="2">
    <source>
        <dbReference type="Proteomes" id="UP001234202"/>
    </source>
</evidence>
<accession>A0ACC2X599</accession>
<organism evidence="1 2">
    <name type="scientific">Naganishia onofrii</name>
    <dbReference type="NCBI Taxonomy" id="1851511"/>
    <lineage>
        <taxon>Eukaryota</taxon>
        <taxon>Fungi</taxon>
        <taxon>Dikarya</taxon>
        <taxon>Basidiomycota</taxon>
        <taxon>Agaricomycotina</taxon>
        <taxon>Tremellomycetes</taxon>
        <taxon>Filobasidiales</taxon>
        <taxon>Filobasidiaceae</taxon>
        <taxon>Naganishia</taxon>
    </lineage>
</organism>
<comment type="caution">
    <text evidence="1">The sequence shown here is derived from an EMBL/GenBank/DDBJ whole genome shotgun (WGS) entry which is preliminary data.</text>
</comment>
<gene>
    <name evidence="1" type="ORF">QFC24_005856</name>
</gene>
<keyword evidence="2" id="KW-1185">Reference proteome</keyword>